<protein>
    <submittedName>
        <fullName evidence="6">CAMK family protein kinase</fullName>
    </submittedName>
</protein>
<evidence type="ECO:0000259" key="5">
    <source>
        <dbReference type="PROSITE" id="PS50011"/>
    </source>
</evidence>
<sequence>MHVRRSTCPRFLPVQHVIVEEQKQLKLKMVNQYLLLTKLGSGAFSKVYLSQDDTTSKYYAAKAVHVHERRHNGPGAAGLEREIRIMRILNHPNIVALHDVLYASTTDTAYLFMEWAECGSLQQAIQKGIKFEENILAGIFKQIVEGLSYLHSQGIVHRDIKPSNILLFLNGSVKLSDFGIGHTFQSAETVIGTPAYQAPELLEDEEEDFSDIDIDPTKGDVWSLGVSLYEAAYGSLPYYGQNLYEIVNKINNTPLVIPENRKYSDNFIDLLLKMLHKNPDERISLDDIKNHPFFEGAQSSSLSFRLRPFQPPPRGTTQVMKIMAIVCPENYSFAGLRSVSCPSYATEMVEANSSYSKLGKTKSLD</sequence>
<keyword evidence="6" id="KW-0418">Kinase</keyword>
<dbReference type="PROSITE" id="PS00108">
    <property type="entry name" value="PROTEIN_KINASE_ST"/>
    <property type="match status" value="1"/>
</dbReference>
<dbReference type="GO" id="GO:0005524">
    <property type="term" value="F:ATP binding"/>
    <property type="evidence" value="ECO:0007669"/>
    <property type="project" value="UniProtKB-UniRule"/>
</dbReference>
<dbReference type="GO" id="GO:0010506">
    <property type="term" value="P:regulation of autophagy"/>
    <property type="evidence" value="ECO:0007669"/>
    <property type="project" value="InterPro"/>
</dbReference>
<keyword evidence="6" id="KW-0808">Transferase</keyword>
<keyword evidence="2 3" id="KW-0067">ATP-binding</keyword>
<reference evidence="6" key="1">
    <citation type="submission" date="2016-10" db="EMBL/GenBank/DDBJ databases">
        <authorList>
            <person name="Benchimol M."/>
            <person name="Almeida L.G."/>
            <person name="Vasconcelos A.T."/>
            <person name="Perreira-Neves A."/>
            <person name="Rosa I.A."/>
            <person name="Tasca T."/>
            <person name="Bogo M.R."/>
            <person name="de Souza W."/>
        </authorList>
    </citation>
    <scope>NUCLEOTIDE SEQUENCE [LARGE SCALE GENOMIC DNA]</scope>
    <source>
        <strain evidence="6">K</strain>
    </source>
</reference>
<accession>A0A1J4KAK6</accession>
<dbReference type="Gene3D" id="1.10.510.10">
    <property type="entry name" value="Transferase(Phosphotransferase) domain 1"/>
    <property type="match status" value="1"/>
</dbReference>
<dbReference type="EMBL" id="MLAK01000717">
    <property type="protein sequence ID" value="OHT06694.1"/>
    <property type="molecule type" value="Genomic_DNA"/>
</dbReference>
<dbReference type="PROSITE" id="PS50011">
    <property type="entry name" value="PROTEIN_KINASE_DOM"/>
    <property type="match status" value="1"/>
</dbReference>
<proteinExistence type="inferred from homology"/>
<organism evidence="6 7">
    <name type="scientific">Tritrichomonas foetus</name>
    <dbReference type="NCBI Taxonomy" id="1144522"/>
    <lineage>
        <taxon>Eukaryota</taxon>
        <taxon>Metamonada</taxon>
        <taxon>Parabasalia</taxon>
        <taxon>Tritrichomonadida</taxon>
        <taxon>Tritrichomonadidae</taxon>
        <taxon>Tritrichomonas</taxon>
    </lineage>
</organism>
<dbReference type="RefSeq" id="XP_068359830.1">
    <property type="nucleotide sequence ID" value="XM_068504170.1"/>
</dbReference>
<dbReference type="AlphaFoldDB" id="A0A1J4KAK6"/>
<dbReference type="VEuPathDB" id="TrichDB:TRFO_25150"/>
<dbReference type="GO" id="GO:0004674">
    <property type="term" value="F:protein serine/threonine kinase activity"/>
    <property type="evidence" value="ECO:0007669"/>
    <property type="project" value="UniProtKB-KW"/>
</dbReference>
<dbReference type="Proteomes" id="UP000179807">
    <property type="component" value="Unassembled WGS sequence"/>
</dbReference>
<keyword evidence="7" id="KW-1185">Reference proteome</keyword>
<dbReference type="SUPFAM" id="SSF56112">
    <property type="entry name" value="Protein kinase-like (PK-like)"/>
    <property type="match status" value="1"/>
</dbReference>
<dbReference type="PANTHER" id="PTHR24348">
    <property type="entry name" value="SERINE/THREONINE-PROTEIN KINASE UNC-51-RELATED"/>
    <property type="match status" value="1"/>
</dbReference>
<evidence type="ECO:0000313" key="7">
    <source>
        <dbReference type="Proteomes" id="UP000179807"/>
    </source>
</evidence>
<evidence type="ECO:0000313" key="6">
    <source>
        <dbReference type="EMBL" id="OHT06694.1"/>
    </source>
</evidence>
<dbReference type="Pfam" id="PF00069">
    <property type="entry name" value="Pkinase"/>
    <property type="match status" value="1"/>
</dbReference>
<dbReference type="OrthoDB" id="68483at2759"/>
<dbReference type="InterPro" id="IPR011009">
    <property type="entry name" value="Kinase-like_dom_sf"/>
</dbReference>
<feature type="domain" description="Protein kinase" evidence="5">
    <location>
        <begin position="33"/>
        <end position="294"/>
    </location>
</feature>
<evidence type="ECO:0000256" key="4">
    <source>
        <dbReference type="RuleBase" id="RU000304"/>
    </source>
</evidence>
<dbReference type="PROSITE" id="PS00107">
    <property type="entry name" value="PROTEIN_KINASE_ATP"/>
    <property type="match status" value="1"/>
</dbReference>
<evidence type="ECO:0000256" key="1">
    <source>
        <dbReference type="ARBA" id="ARBA00022741"/>
    </source>
</evidence>
<dbReference type="FunFam" id="1.10.510.10:FF:000571">
    <property type="entry name" value="Maternal embryonic leucine zipper kinase"/>
    <property type="match status" value="1"/>
</dbReference>
<keyword evidence="4" id="KW-0723">Serine/threonine-protein kinase</keyword>
<dbReference type="GO" id="GO:0005737">
    <property type="term" value="C:cytoplasm"/>
    <property type="evidence" value="ECO:0007669"/>
    <property type="project" value="TreeGrafter"/>
</dbReference>
<dbReference type="InterPro" id="IPR008271">
    <property type="entry name" value="Ser/Thr_kinase_AS"/>
</dbReference>
<dbReference type="CDD" id="cd14008">
    <property type="entry name" value="STKc_LKB1_CaMKK"/>
    <property type="match status" value="1"/>
</dbReference>
<comment type="caution">
    <text evidence="6">The sequence shown here is derived from an EMBL/GenBank/DDBJ whole genome shotgun (WGS) entry which is preliminary data.</text>
</comment>
<dbReference type="InterPro" id="IPR017441">
    <property type="entry name" value="Protein_kinase_ATP_BS"/>
</dbReference>
<keyword evidence="1 3" id="KW-0547">Nucleotide-binding</keyword>
<dbReference type="GeneID" id="94838874"/>
<gene>
    <name evidence="6" type="ORF">TRFO_25150</name>
</gene>
<evidence type="ECO:0000256" key="3">
    <source>
        <dbReference type="PROSITE-ProRule" id="PRU10141"/>
    </source>
</evidence>
<dbReference type="InterPro" id="IPR045269">
    <property type="entry name" value="Atg1-like"/>
</dbReference>
<dbReference type="InterPro" id="IPR000719">
    <property type="entry name" value="Prot_kinase_dom"/>
</dbReference>
<name>A0A1J4KAK6_9EUKA</name>
<dbReference type="SMART" id="SM00220">
    <property type="entry name" value="S_TKc"/>
    <property type="match status" value="1"/>
</dbReference>
<comment type="similarity">
    <text evidence="4">Belongs to the protein kinase superfamily.</text>
</comment>
<feature type="binding site" evidence="3">
    <location>
        <position position="62"/>
    </location>
    <ligand>
        <name>ATP</name>
        <dbReference type="ChEBI" id="CHEBI:30616"/>
    </ligand>
</feature>
<evidence type="ECO:0000256" key="2">
    <source>
        <dbReference type="ARBA" id="ARBA00022840"/>
    </source>
</evidence>